<evidence type="ECO:0000256" key="5">
    <source>
        <dbReference type="ARBA" id="ARBA00022598"/>
    </source>
</evidence>
<keyword evidence="7 12" id="KW-0547">Nucleotide-binding</keyword>
<dbReference type="EC" id="6.1.1.16" evidence="12"/>
<dbReference type="GO" id="GO:0004817">
    <property type="term" value="F:cysteine-tRNA ligase activity"/>
    <property type="evidence" value="ECO:0007669"/>
    <property type="project" value="UniProtKB-UniRule"/>
</dbReference>
<proteinExistence type="inferred from homology"/>
<dbReference type="PANTHER" id="PTHR10890:SF3">
    <property type="entry name" value="CYSTEINE--TRNA LIGASE, CYTOPLASMIC"/>
    <property type="match status" value="1"/>
</dbReference>
<evidence type="ECO:0000256" key="2">
    <source>
        <dbReference type="ARBA" id="ARBA00005594"/>
    </source>
</evidence>
<keyword evidence="8 12" id="KW-0862">Zinc</keyword>
<keyword evidence="4 12" id="KW-0963">Cytoplasm</keyword>
<dbReference type="AlphaFoldDB" id="A0A3A4NDE0"/>
<feature type="binding site" evidence="12">
    <location>
        <position position="236"/>
    </location>
    <ligand>
        <name>Zn(2+)</name>
        <dbReference type="ChEBI" id="CHEBI:29105"/>
    </ligand>
</feature>
<dbReference type="Pfam" id="PF23493">
    <property type="entry name" value="CysS_C"/>
    <property type="match status" value="1"/>
</dbReference>
<comment type="catalytic activity">
    <reaction evidence="12">
        <text>tRNA(Cys) + L-cysteine + ATP = L-cysteinyl-tRNA(Cys) + AMP + diphosphate</text>
        <dbReference type="Rhea" id="RHEA:17773"/>
        <dbReference type="Rhea" id="RHEA-COMP:9661"/>
        <dbReference type="Rhea" id="RHEA-COMP:9679"/>
        <dbReference type="ChEBI" id="CHEBI:30616"/>
        <dbReference type="ChEBI" id="CHEBI:33019"/>
        <dbReference type="ChEBI" id="CHEBI:35235"/>
        <dbReference type="ChEBI" id="CHEBI:78442"/>
        <dbReference type="ChEBI" id="CHEBI:78517"/>
        <dbReference type="ChEBI" id="CHEBI:456215"/>
        <dbReference type="EC" id="6.1.1.16"/>
    </reaction>
</comment>
<evidence type="ECO:0000256" key="9">
    <source>
        <dbReference type="ARBA" id="ARBA00022840"/>
    </source>
</evidence>
<dbReference type="Gene3D" id="3.40.50.620">
    <property type="entry name" value="HUPs"/>
    <property type="match status" value="1"/>
</dbReference>
<feature type="binding site" evidence="12">
    <location>
        <position position="232"/>
    </location>
    <ligand>
        <name>Zn(2+)</name>
        <dbReference type="ChEBI" id="CHEBI:29105"/>
    </ligand>
</feature>
<keyword evidence="9 12" id="KW-0067">ATP-binding</keyword>
<dbReference type="InterPro" id="IPR009080">
    <property type="entry name" value="tRNAsynth_Ia_anticodon-bd"/>
</dbReference>
<dbReference type="EMBL" id="QZKU01000092">
    <property type="protein sequence ID" value="RJP19193.1"/>
    <property type="molecule type" value="Genomic_DNA"/>
</dbReference>
<protein>
    <recommendedName>
        <fullName evidence="12">Cysteine--tRNA ligase</fullName>
        <ecNumber evidence="12">6.1.1.16</ecNumber>
    </recommendedName>
    <alternativeName>
        <fullName evidence="12">Cysteinyl-tRNA synthetase</fullName>
        <shortName evidence="12">CysRS</shortName>
    </alternativeName>
</protein>
<feature type="short sequence motif" description="'KMSKS' region" evidence="12">
    <location>
        <begin position="264"/>
        <end position="268"/>
    </location>
</feature>
<evidence type="ECO:0000256" key="10">
    <source>
        <dbReference type="ARBA" id="ARBA00022917"/>
    </source>
</evidence>
<gene>
    <name evidence="12" type="primary">cysS</name>
    <name evidence="15" type="ORF">C4520_13330</name>
</gene>
<evidence type="ECO:0000313" key="16">
    <source>
        <dbReference type="Proteomes" id="UP000265882"/>
    </source>
</evidence>
<feature type="coiled-coil region" evidence="13">
    <location>
        <begin position="314"/>
        <end position="341"/>
    </location>
</feature>
<sequence>MYVYNTLTRKREPLEPIEKGRIGMYTCGPTVYNFIHIGNARVFVFFDVVRRYLQYRGYIVRYVQNLTDVEDKIIKRANEEGVSAAEIAEKYTRSYFEDADALGIQRADYHPRATDFIPEMISLIEKLLKEGYAYQVNGDVYFEIKKFKDYGRLSQQNLDELMEGVRIEVDSRLRHPLDFALWKSAKPGEPSWDSPWGKGRPGWHIECSAMSSKYLGNEFDIHCGGHDLIFPHHENEIAQSRAATGKNFARVWLHNGYLNISGQKMSKSLGNITLVRDLLQNAAPEAIRHFLLSAHYRRPLDFEEGSLSESESSLQRVYLALAKAERQARLLEKRKESLRAEIPVDDLHNQLTTEFEEAMDDDFNTPRAIAAFFNMVKGLNKILDGPDAWKCSAEDLRKLVNRTKELGAVLGLFQKSFAGADSALAEKLLDLLISLRAEARERKDYQLADSIRARLDSIGIVIEDTPDGTFWRAKEVG</sequence>
<dbReference type="InterPro" id="IPR056411">
    <property type="entry name" value="CysS_C"/>
</dbReference>
<reference evidence="15 16" key="1">
    <citation type="journal article" date="2017" name="ISME J.">
        <title>Energy and carbon metabolisms in a deep terrestrial subsurface fluid microbial community.</title>
        <authorList>
            <person name="Momper L."/>
            <person name="Jungbluth S.P."/>
            <person name="Lee M.D."/>
            <person name="Amend J.P."/>
        </authorList>
    </citation>
    <scope>NUCLEOTIDE SEQUENCE [LARGE SCALE GENOMIC DNA]</scope>
    <source>
        <strain evidence="15">SURF_5</strain>
    </source>
</reference>
<evidence type="ECO:0000259" key="14">
    <source>
        <dbReference type="SMART" id="SM00840"/>
    </source>
</evidence>
<evidence type="ECO:0000256" key="8">
    <source>
        <dbReference type="ARBA" id="ARBA00022833"/>
    </source>
</evidence>
<keyword evidence="5 12" id="KW-0436">Ligase</keyword>
<comment type="similarity">
    <text evidence="2 12">Belongs to the class-I aminoacyl-tRNA synthetase family.</text>
</comment>
<dbReference type="HAMAP" id="MF_00041">
    <property type="entry name" value="Cys_tRNA_synth"/>
    <property type="match status" value="1"/>
</dbReference>
<dbReference type="Gene3D" id="1.20.120.1910">
    <property type="entry name" value="Cysteine-tRNA ligase, C-terminal anti-codon recognition domain"/>
    <property type="match status" value="1"/>
</dbReference>
<feature type="binding site" evidence="12">
    <location>
        <position position="27"/>
    </location>
    <ligand>
        <name>Zn(2+)</name>
        <dbReference type="ChEBI" id="CHEBI:29105"/>
    </ligand>
</feature>
<dbReference type="InterPro" id="IPR015273">
    <property type="entry name" value="Cys-tRNA-synt_Ia_DALR"/>
</dbReference>
<comment type="caution">
    <text evidence="15">The sequence shown here is derived from an EMBL/GenBank/DDBJ whole genome shotgun (WGS) entry which is preliminary data.</text>
</comment>
<feature type="binding site" evidence="12">
    <location>
        <position position="207"/>
    </location>
    <ligand>
        <name>Zn(2+)</name>
        <dbReference type="ChEBI" id="CHEBI:29105"/>
    </ligand>
</feature>
<keyword evidence="13" id="KW-0175">Coiled coil</keyword>
<dbReference type="GO" id="GO:0006423">
    <property type="term" value="P:cysteinyl-tRNA aminoacylation"/>
    <property type="evidence" value="ECO:0007669"/>
    <property type="project" value="UniProtKB-UniRule"/>
</dbReference>
<evidence type="ECO:0000313" key="15">
    <source>
        <dbReference type="EMBL" id="RJP19193.1"/>
    </source>
</evidence>
<feature type="binding site" evidence="12">
    <location>
        <position position="267"/>
    </location>
    <ligand>
        <name>ATP</name>
        <dbReference type="ChEBI" id="CHEBI:30616"/>
    </ligand>
</feature>
<dbReference type="GO" id="GO:0005524">
    <property type="term" value="F:ATP binding"/>
    <property type="evidence" value="ECO:0007669"/>
    <property type="project" value="UniProtKB-UniRule"/>
</dbReference>
<dbReference type="CDD" id="cd00672">
    <property type="entry name" value="CysRS_core"/>
    <property type="match status" value="1"/>
</dbReference>
<evidence type="ECO:0000256" key="13">
    <source>
        <dbReference type="SAM" id="Coils"/>
    </source>
</evidence>
<dbReference type="InterPro" id="IPR024909">
    <property type="entry name" value="Cys-tRNA/MSH_ligase"/>
</dbReference>
<dbReference type="PRINTS" id="PR00983">
    <property type="entry name" value="TRNASYNTHCYS"/>
</dbReference>
<keyword evidence="10 12" id="KW-0648">Protein biosynthesis</keyword>
<dbReference type="InterPro" id="IPR032678">
    <property type="entry name" value="tRNA-synt_1_cat_dom"/>
</dbReference>
<evidence type="ECO:0000256" key="1">
    <source>
        <dbReference type="ARBA" id="ARBA00004496"/>
    </source>
</evidence>
<dbReference type="PANTHER" id="PTHR10890">
    <property type="entry name" value="CYSTEINYL-TRNA SYNTHETASE"/>
    <property type="match status" value="1"/>
</dbReference>
<comment type="cofactor">
    <cofactor evidence="12">
        <name>Zn(2+)</name>
        <dbReference type="ChEBI" id="CHEBI:29105"/>
    </cofactor>
    <text evidence="12">Binds 1 zinc ion per subunit.</text>
</comment>
<dbReference type="Pfam" id="PF09190">
    <property type="entry name" value="DALR_2"/>
    <property type="match status" value="1"/>
</dbReference>
<dbReference type="Proteomes" id="UP000265882">
    <property type="component" value="Unassembled WGS sequence"/>
</dbReference>
<keyword evidence="6 12" id="KW-0479">Metal-binding</keyword>
<evidence type="ECO:0000256" key="12">
    <source>
        <dbReference type="HAMAP-Rule" id="MF_00041"/>
    </source>
</evidence>
<dbReference type="FunFam" id="3.40.50.620:FF:000009">
    <property type="entry name" value="Cysteine--tRNA ligase"/>
    <property type="match status" value="1"/>
</dbReference>
<evidence type="ECO:0000256" key="11">
    <source>
        <dbReference type="ARBA" id="ARBA00023146"/>
    </source>
</evidence>
<dbReference type="GO" id="GO:0005829">
    <property type="term" value="C:cytosol"/>
    <property type="evidence" value="ECO:0007669"/>
    <property type="project" value="TreeGrafter"/>
</dbReference>
<comment type="subcellular location">
    <subcellularLocation>
        <location evidence="1 12">Cytoplasm</location>
    </subcellularLocation>
</comment>
<evidence type="ECO:0000256" key="6">
    <source>
        <dbReference type="ARBA" id="ARBA00022723"/>
    </source>
</evidence>
<organism evidence="15 16">
    <name type="scientific">Abyssobacteria bacterium (strain SURF_5)</name>
    <dbReference type="NCBI Taxonomy" id="2093360"/>
    <lineage>
        <taxon>Bacteria</taxon>
        <taxon>Pseudomonadati</taxon>
        <taxon>Candidatus Hydrogenedentota</taxon>
        <taxon>Candidatus Abyssobacteria</taxon>
    </lineage>
</organism>
<evidence type="ECO:0000256" key="7">
    <source>
        <dbReference type="ARBA" id="ARBA00022741"/>
    </source>
</evidence>
<keyword evidence="11 12" id="KW-0030">Aminoacyl-tRNA synthetase</keyword>
<evidence type="ECO:0000256" key="4">
    <source>
        <dbReference type="ARBA" id="ARBA00022490"/>
    </source>
</evidence>
<dbReference type="InterPro" id="IPR014729">
    <property type="entry name" value="Rossmann-like_a/b/a_fold"/>
</dbReference>
<comment type="subunit">
    <text evidence="3 12">Monomer.</text>
</comment>
<dbReference type="SUPFAM" id="SSF52374">
    <property type="entry name" value="Nucleotidylyl transferase"/>
    <property type="match status" value="1"/>
</dbReference>
<dbReference type="GO" id="GO:0008270">
    <property type="term" value="F:zinc ion binding"/>
    <property type="evidence" value="ECO:0007669"/>
    <property type="project" value="UniProtKB-UniRule"/>
</dbReference>
<feature type="short sequence motif" description="'HIGH' region" evidence="12">
    <location>
        <begin position="29"/>
        <end position="39"/>
    </location>
</feature>
<accession>A0A3A4NDE0</accession>
<evidence type="ECO:0000256" key="3">
    <source>
        <dbReference type="ARBA" id="ARBA00011245"/>
    </source>
</evidence>
<feature type="domain" description="Cysteinyl-tRNA synthetase class Ia DALR" evidence="14">
    <location>
        <begin position="354"/>
        <end position="418"/>
    </location>
</feature>
<dbReference type="NCBIfam" id="TIGR00435">
    <property type="entry name" value="cysS"/>
    <property type="match status" value="1"/>
</dbReference>
<name>A0A3A4NDE0_ABYX5</name>
<dbReference type="SMART" id="SM00840">
    <property type="entry name" value="DALR_2"/>
    <property type="match status" value="1"/>
</dbReference>
<dbReference type="SUPFAM" id="SSF47323">
    <property type="entry name" value="Anticodon-binding domain of a subclass of class I aminoacyl-tRNA synthetases"/>
    <property type="match status" value="1"/>
</dbReference>
<dbReference type="Pfam" id="PF01406">
    <property type="entry name" value="tRNA-synt_1e"/>
    <property type="match status" value="1"/>
</dbReference>
<dbReference type="InterPro" id="IPR015803">
    <property type="entry name" value="Cys-tRNA-ligase"/>
</dbReference>